<keyword evidence="2" id="KW-1003">Cell membrane</keyword>
<keyword evidence="4 7" id="KW-1133">Transmembrane helix</keyword>
<dbReference type="EMBL" id="CAJOAZ010004476">
    <property type="protein sequence ID" value="CAF4060951.1"/>
    <property type="molecule type" value="Genomic_DNA"/>
</dbReference>
<dbReference type="Pfam" id="PF00001">
    <property type="entry name" value="7tm_1"/>
    <property type="match status" value="1"/>
</dbReference>
<keyword evidence="5 7" id="KW-0472">Membrane</keyword>
<evidence type="ECO:0000256" key="4">
    <source>
        <dbReference type="ARBA" id="ARBA00022989"/>
    </source>
</evidence>
<dbReference type="PROSITE" id="PS50262">
    <property type="entry name" value="G_PROTEIN_RECEP_F1_2"/>
    <property type="match status" value="1"/>
</dbReference>
<dbReference type="Proteomes" id="UP000663891">
    <property type="component" value="Unassembled WGS sequence"/>
</dbReference>
<evidence type="ECO:0000313" key="11">
    <source>
        <dbReference type="EMBL" id="CAF4227245.1"/>
    </source>
</evidence>
<feature type="transmembrane region" description="Helical" evidence="7">
    <location>
        <begin position="259"/>
        <end position="282"/>
    </location>
</feature>
<evidence type="ECO:0000256" key="5">
    <source>
        <dbReference type="ARBA" id="ARBA00023136"/>
    </source>
</evidence>
<evidence type="ECO:0000256" key="2">
    <source>
        <dbReference type="ARBA" id="ARBA00022475"/>
    </source>
</evidence>
<evidence type="ECO:0000313" key="9">
    <source>
        <dbReference type="EMBL" id="CAF0987076.1"/>
    </source>
</evidence>
<feature type="transmembrane region" description="Helical" evidence="7">
    <location>
        <begin position="214"/>
        <end position="239"/>
    </location>
</feature>
<name>A0A814FTI6_9BILA</name>
<dbReference type="PANTHER" id="PTHR24241:SF180">
    <property type="entry name" value="G-PROTEIN COUPLED RECEPTORS FAMILY 1 PROFILE DOMAIN-CONTAINING PROTEIN"/>
    <property type="match status" value="1"/>
</dbReference>
<proteinExistence type="predicted"/>
<reference evidence="9" key="1">
    <citation type="submission" date="2021-02" db="EMBL/GenBank/DDBJ databases">
        <authorList>
            <person name="Nowell W R."/>
        </authorList>
    </citation>
    <scope>NUCLEOTIDE SEQUENCE</scope>
</reference>
<dbReference type="GO" id="GO:0042277">
    <property type="term" value="F:peptide binding"/>
    <property type="evidence" value="ECO:0007669"/>
    <property type="project" value="TreeGrafter"/>
</dbReference>
<keyword evidence="3 7" id="KW-0812">Transmembrane</keyword>
<dbReference type="GO" id="GO:0005886">
    <property type="term" value="C:plasma membrane"/>
    <property type="evidence" value="ECO:0007669"/>
    <property type="project" value="UniProtKB-SubCell"/>
</dbReference>
<evidence type="ECO:0000256" key="3">
    <source>
        <dbReference type="ARBA" id="ARBA00022692"/>
    </source>
</evidence>
<dbReference type="AlphaFoldDB" id="A0A814FTI6"/>
<evidence type="ECO:0000256" key="6">
    <source>
        <dbReference type="ARBA" id="ARBA00023170"/>
    </source>
</evidence>
<evidence type="ECO:0000313" key="10">
    <source>
        <dbReference type="EMBL" id="CAF4060951.1"/>
    </source>
</evidence>
<dbReference type="Proteomes" id="UP000663844">
    <property type="component" value="Unassembled WGS sequence"/>
</dbReference>
<gene>
    <name evidence="11" type="ORF">OKA104_LOCUS42362</name>
    <name evidence="10" type="ORF">OXD698_LOCUS33121</name>
    <name evidence="9" type="ORF">VCS650_LOCUS13987</name>
</gene>
<dbReference type="Gene3D" id="1.20.1070.10">
    <property type="entry name" value="Rhodopsin 7-helix transmembrane proteins"/>
    <property type="match status" value="1"/>
</dbReference>
<keyword evidence="6" id="KW-0675">Receptor</keyword>
<dbReference type="EMBL" id="CAJNON010000115">
    <property type="protein sequence ID" value="CAF0987076.1"/>
    <property type="molecule type" value="Genomic_DNA"/>
</dbReference>
<accession>A0A814FTI6</accession>
<evidence type="ECO:0000256" key="1">
    <source>
        <dbReference type="ARBA" id="ARBA00004651"/>
    </source>
</evidence>
<organism evidence="9 12">
    <name type="scientific">Adineta steineri</name>
    <dbReference type="NCBI Taxonomy" id="433720"/>
    <lineage>
        <taxon>Eukaryota</taxon>
        <taxon>Metazoa</taxon>
        <taxon>Spiralia</taxon>
        <taxon>Gnathifera</taxon>
        <taxon>Rotifera</taxon>
        <taxon>Eurotatoria</taxon>
        <taxon>Bdelloidea</taxon>
        <taxon>Adinetida</taxon>
        <taxon>Adinetidae</taxon>
        <taxon>Adineta</taxon>
    </lineage>
</organism>
<dbReference type="InterPro" id="IPR000276">
    <property type="entry name" value="GPCR_Rhodpsn"/>
</dbReference>
<dbReference type="GO" id="GO:0032870">
    <property type="term" value="P:cellular response to hormone stimulus"/>
    <property type="evidence" value="ECO:0007669"/>
    <property type="project" value="TreeGrafter"/>
</dbReference>
<protein>
    <recommendedName>
        <fullName evidence="8">G-protein coupled receptors family 1 profile domain-containing protein</fullName>
    </recommendedName>
</protein>
<evidence type="ECO:0000313" key="12">
    <source>
        <dbReference type="Proteomes" id="UP000663891"/>
    </source>
</evidence>
<feature type="transmembrane region" description="Helical" evidence="7">
    <location>
        <begin position="155"/>
        <end position="181"/>
    </location>
</feature>
<dbReference type="SUPFAM" id="SSF81321">
    <property type="entry name" value="Family A G protein-coupled receptor-like"/>
    <property type="match status" value="1"/>
</dbReference>
<evidence type="ECO:0000256" key="7">
    <source>
        <dbReference type="SAM" id="Phobius"/>
    </source>
</evidence>
<feature type="transmembrane region" description="Helical" evidence="7">
    <location>
        <begin position="16"/>
        <end position="36"/>
    </location>
</feature>
<feature type="domain" description="G-protein coupled receptors family 1 profile" evidence="8">
    <location>
        <begin position="25"/>
        <end position="279"/>
    </location>
</feature>
<feature type="transmembrane region" description="Helical" evidence="7">
    <location>
        <begin position="118"/>
        <end position="143"/>
    </location>
</feature>
<dbReference type="Proteomes" id="UP000663881">
    <property type="component" value="Unassembled WGS sequence"/>
</dbReference>
<comment type="caution">
    <text evidence="9">The sequence shown here is derived from an EMBL/GenBank/DDBJ whole genome shotgun (WGS) entry which is preliminary data.</text>
</comment>
<dbReference type="EMBL" id="CAJOAY010010805">
    <property type="protein sequence ID" value="CAF4227245.1"/>
    <property type="molecule type" value="Genomic_DNA"/>
</dbReference>
<feature type="transmembrane region" description="Helical" evidence="7">
    <location>
        <begin position="48"/>
        <end position="68"/>
    </location>
</feature>
<dbReference type="OrthoDB" id="10039444at2759"/>
<evidence type="ECO:0000259" key="8">
    <source>
        <dbReference type="PROSITE" id="PS50262"/>
    </source>
</evidence>
<dbReference type="InterPro" id="IPR017452">
    <property type="entry name" value="GPCR_Rhodpsn_7TM"/>
</dbReference>
<sequence>MSSSSLALVQLQLDRYGLLTILIFGNIGNVFIMFLFKNHWKNLCAMYLMSAAVTNILLLTFNIPVALYSFDYGEPASNLMVLCKLRPYLSNVWSQMGRYFVALTCIDHLRTFSRLSTARYLIGTMTIVWSIAASHSLVMTTIIDGRCGMTKLYSTIYTIYILVFTSLIPPVTMTIFGYLTYRNMKQLRTRIQPIRNDDMSSRQSFSITSRDRQLLTMVITEILVYVISMSLYPVILFEMLITNYMNINKSPQYLEIDSFIYTIATLLGFANNAAPLYIYYFTSSTFRQDFRKFLNSCWFRITRQNLINVDQPRTPIQINAETHI</sequence>
<dbReference type="GO" id="GO:0004930">
    <property type="term" value="F:G protein-coupled receptor activity"/>
    <property type="evidence" value="ECO:0007669"/>
    <property type="project" value="InterPro"/>
</dbReference>
<dbReference type="PANTHER" id="PTHR24241">
    <property type="entry name" value="NEUROPEPTIDE RECEPTOR-RELATED G-PROTEIN COUPLED RECEPTOR"/>
    <property type="match status" value="1"/>
</dbReference>
<comment type="subcellular location">
    <subcellularLocation>
        <location evidence="1">Cell membrane</location>
        <topology evidence="1">Multi-pass membrane protein</topology>
    </subcellularLocation>
</comment>